<protein>
    <submittedName>
        <fullName evidence="1">Uncharacterized protein</fullName>
    </submittedName>
</protein>
<reference evidence="1 2" key="1">
    <citation type="submission" date="2020-10" db="EMBL/GenBank/DDBJ databases">
        <title>Connecting structure to function with the recovery of over 1000 high-quality activated sludge metagenome-assembled genomes encoding full-length rRNA genes using long-read sequencing.</title>
        <authorList>
            <person name="Singleton C.M."/>
            <person name="Petriglieri F."/>
            <person name="Kristensen J.M."/>
            <person name="Kirkegaard R.H."/>
            <person name="Michaelsen T.Y."/>
            <person name="Andersen M.H."/>
            <person name="Karst S.M."/>
            <person name="Dueholm M.S."/>
            <person name="Nielsen P.H."/>
            <person name="Albertsen M."/>
        </authorList>
    </citation>
    <scope>NUCLEOTIDE SEQUENCE [LARGE SCALE GENOMIC DNA]</scope>
    <source>
        <strain evidence="1">EsbW_18-Q3-R4-48_BATAC.463</strain>
    </source>
</reference>
<proteinExistence type="predicted"/>
<dbReference type="Proteomes" id="UP000739411">
    <property type="component" value="Unassembled WGS sequence"/>
</dbReference>
<dbReference type="EMBL" id="JADJMS010000009">
    <property type="protein sequence ID" value="MBK7414548.1"/>
    <property type="molecule type" value="Genomic_DNA"/>
</dbReference>
<organism evidence="1 2">
    <name type="scientific">Candidatus Dechloromonas phosphorivorans</name>
    <dbReference type="NCBI Taxonomy" id="2899244"/>
    <lineage>
        <taxon>Bacteria</taxon>
        <taxon>Pseudomonadati</taxon>
        <taxon>Pseudomonadota</taxon>
        <taxon>Betaproteobacteria</taxon>
        <taxon>Rhodocyclales</taxon>
        <taxon>Azonexaceae</taxon>
        <taxon>Dechloromonas</taxon>
    </lineage>
</organism>
<accession>A0A935JVH3</accession>
<evidence type="ECO:0000313" key="2">
    <source>
        <dbReference type="Proteomes" id="UP000739411"/>
    </source>
</evidence>
<gene>
    <name evidence="1" type="ORF">IPJ38_04945</name>
</gene>
<evidence type="ECO:0000313" key="1">
    <source>
        <dbReference type="EMBL" id="MBK7414548.1"/>
    </source>
</evidence>
<name>A0A935JVH3_9RHOO</name>
<comment type="caution">
    <text evidence="1">The sequence shown here is derived from an EMBL/GenBank/DDBJ whole genome shotgun (WGS) entry which is preliminary data.</text>
</comment>
<dbReference type="AlphaFoldDB" id="A0A935JVH3"/>
<sequence length="79" mass="9548">MLENEYMNAPMTKEEVESFGYENMMMEQSKRDRRVWEQSELGKQYVLALNQVYMESDVSELGFDEIQKIIQERIKEMNK</sequence>